<sequence length="300" mass="32381">MDVGQPSLDQLRVFLTVAEEGSFNRAAQRLGRAISVVSYAIGQLEGQLGVSLFSREGSRKPQLTPEGQALLAEARAVANDVDALVAKVRSLQQGLESELSLAVDVMVPGDAIARILREFQRMFPTVPLRLHVEALGAVAALVIDGQADIAIGGPVAADCPEVERQAIGSVELIPVAAPSHALAQMQTIPPGETRKHFQLVLTDRSPLTAGRDFSVLSPHSWRLADLGAKHVLLREGLGWGNMPRHMILDDLAKGALVHLDVPEGPRFDFQLSALWRRDRVPGPAAFWMLSAFQDARLGQP</sequence>
<dbReference type="Gene3D" id="3.40.190.290">
    <property type="match status" value="1"/>
</dbReference>
<evidence type="ECO:0000259" key="5">
    <source>
        <dbReference type="PROSITE" id="PS50931"/>
    </source>
</evidence>
<organism evidence="6 7">
    <name type="scientific">Novosphingobium anseongense</name>
    <dbReference type="NCBI Taxonomy" id="3133436"/>
    <lineage>
        <taxon>Bacteria</taxon>
        <taxon>Pseudomonadati</taxon>
        <taxon>Pseudomonadota</taxon>
        <taxon>Alphaproteobacteria</taxon>
        <taxon>Sphingomonadales</taxon>
        <taxon>Sphingomonadaceae</taxon>
        <taxon>Novosphingobium</taxon>
    </lineage>
</organism>
<dbReference type="RefSeq" id="WP_339586694.1">
    <property type="nucleotide sequence ID" value="NZ_JBBHJZ010000002.1"/>
</dbReference>
<keyword evidence="7" id="KW-1185">Reference proteome</keyword>
<evidence type="ECO:0000313" key="7">
    <source>
        <dbReference type="Proteomes" id="UP001361239"/>
    </source>
</evidence>
<proteinExistence type="inferred from homology"/>
<keyword evidence="2" id="KW-0805">Transcription regulation</keyword>
<dbReference type="PANTHER" id="PTHR30126">
    <property type="entry name" value="HTH-TYPE TRANSCRIPTIONAL REGULATOR"/>
    <property type="match status" value="1"/>
</dbReference>
<dbReference type="PROSITE" id="PS50931">
    <property type="entry name" value="HTH_LYSR"/>
    <property type="match status" value="1"/>
</dbReference>
<dbReference type="InterPro" id="IPR036388">
    <property type="entry name" value="WH-like_DNA-bd_sf"/>
</dbReference>
<comment type="similarity">
    <text evidence="1">Belongs to the LysR transcriptional regulatory family.</text>
</comment>
<dbReference type="Proteomes" id="UP001361239">
    <property type="component" value="Unassembled WGS sequence"/>
</dbReference>
<reference evidence="6 7" key="1">
    <citation type="submission" date="2024-03" db="EMBL/GenBank/DDBJ databases">
        <authorList>
            <person name="Jo J.-H."/>
        </authorList>
    </citation>
    <scope>NUCLEOTIDE SEQUENCE [LARGE SCALE GENOMIC DNA]</scope>
    <source>
        <strain evidence="6 7">PS1R-30</strain>
    </source>
</reference>
<evidence type="ECO:0000256" key="2">
    <source>
        <dbReference type="ARBA" id="ARBA00023015"/>
    </source>
</evidence>
<keyword evidence="3" id="KW-0238">DNA-binding</keyword>
<dbReference type="InterPro" id="IPR000847">
    <property type="entry name" value="LysR_HTH_N"/>
</dbReference>
<evidence type="ECO:0000313" key="6">
    <source>
        <dbReference type="EMBL" id="MEJ5976732.1"/>
    </source>
</evidence>
<dbReference type="EMBL" id="JBBHJZ010000002">
    <property type="protein sequence ID" value="MEJ5976732.1"/>
    <property type="molecule type" value="Genomic_DNA"/>
</dbReference>
<dbReference type="SUPFAM" id="SSF53850">
    <property type="entry name" value="Periplasmic binding protein-like II"/>
    <property type="match status" value="1"/>
</dbReference>
<dbReference type="Gene3D" id="1.10.10.10">
    <property type="entry name" value="Winged helix-like DNA-binding domain superfamily/Winged helix DNA-binding domain"/>
    <property type="match status" value="1"/>
</dbReference>
<dbReference type="InterPro" id="IPR005119">
    <property type="entry name" value="LysR_subst-bd"/>
</dbReference>
<protein>
    <submittedName>
        <fullName evidence="6">LysR family transcriptional regulator</fullName>
    </submittedName>
</protein>
<dbReference type="Pfam" id="PF00126">
    <property type="entry name" value="HTH_1"/>
    <property type="match status" value="1"/>
</dbReference>
<dbReference type="SUPFAM" id="SSF46785">
    <property type="entry name" value="Winged helix' DNA-binding domain"/>
    <property type="match status" value="1"/>
</dbReference>
<evidence type="ECO:0000256" key="1">
    <source>
        <dbReference type="ARBA" id="ARBA00009437"/>
    </source>
</evidence>
<evidence type="ECO:0000256" key="3">
    <source>
        <dbReference type="ARBA" id="ARBA00023125"/>
    </source>
</evidence>
<accession>A0ABU8RVE3</accession>
<keyword evidence="4" id="KW-0804">Transcription</keyword>
<comment type="caution">
    <text evidence="6">The sequence shown here is derived from an EMBL/GenBank/DDBJ whole genome shotgun (WGS) entry which is preliminary data.</text>
</comment>
<evidence type="ECO:0000256" key="4">
    <source>
        <dbReference type="ARBA" id="ARBA00023163"/>
    </source>
</evidence>
<dbReference type="PANTHER" id="PTHR30126:SF91">
    <property type="entry name" value="LYSR FAMILY TRANSCRIPTIONAL REGULATOR"/>
    <property type="match status" value="1"/>
</dbReference>
<gene>
    <name evidence="6" type="ORF">WG901_08815</name>
</gene>
<dbReference type="InterPro" id="IPR036390">
    <property type="entry name" value="WH_DNA-bd_sf"/>
</dbReference>
<dbReference type="Pfam" id="PF03466">
    <property type="entry name" value="LysR_substrate"/>
    <property type="match status" value="1"/>
</dbReference>
<feature type="domain" description="HTH lysR-type" evidence="5">
    <location>
        <begin position="6"/>
        <end position="64"/>
    </location>
</feature>
<name>A0ABU8RVE3_9SPHN</name>